<dbReference type="EMBL" id="JACSQM010000002">
    <property type="protein sequence ID" value="MBD7963439.1"/>
    <property type="molecule type" value="Genomic_DNA"/>
</dbReference>
<name>A0ABR8SJC2_9BACL</name>
<accession>A0ABR8SJC2</accession>
<dbReference type="RefSeq" id="WP_191752839.1">
    <property type="nucleotide sequence ID" value="NZ_JACSQM010000002.1"/>
</dbReference>
<evidence type="ECO:0008006" key="4">
    <source>
        <dbReference type="Google" id="ProtNLM"/>
    </source>
</evidence>
<sequence>MKKLLVSVVAISVIVLSGCNMLIEDDFNAYLDDRNKLIDKETKLFEQAQTDFAKMIENPNAKEEVQKTIDKYEALVKEAEGISSEKLEELNTSQDHFVKAIQSNAEAMKLSLSAFEKQDTELDKKSQTMFEEAQKAGKKSESELEKFAEDNDFTLEETETKE</sequence>
<proteinExistence type="predicted"/>
<protein>
    <recommendedName>
        <fullName evidence="4">Lipoprotein</fullName>
    </recommendedName>
</protein>
<reference evidence="2 3" key="1">
    <citation type="submission" date="2020-08" db="EMBL/GenBank/DDBJ databases">
        <title>A Genomic Blueprint of the Chicken Gut Microbiome.</title>
        <authorList>
            <person name="Gilroy R."/>
            <person name="Ravi A."/>
            <person name="Getino M."/>
            <person name="Pursley I."/>
            <person name="Horton D.L."/>
            <person name="Alikhan N.-F."/>
            <person name="Baker D."/>
            <person name="Gharbi K."/>
            <person name="Hall N."/>
            <person name="Watson M."/>
            <person name="Adriaenssens E.M."/>
            <person name="Foster-Nyarko E."/>
            <person name="Jarju S."/>
            <person name="Secka A."/>
            <person name="Antonio M."/>
            <person name="Oren A."/>
            <person name="Chaudhuri R."/>
            <person name="La Ragione R.M."/>
            <person name="Hildebrand F."/>
            <person name="Pallen M.J."/>
        </authorList>
    </citation>
    <scope>NUCLEOTIDE SEQUENCE [LARGE SCALE GENOMIC DNA]</scope>
    <source>
        <strain evidence="2 3">Sa2CUA10</strain>
    </source>
</reference>
<dbReference type="Proteomes" id="UP000603641">
    <property type="component" value="Unassembled WGS sequence"/>
</dbReference>
<feature type="region of interest" description="Disordered" evidence="1">
    <location>
        <begin position="128"/>
        <end position="162"/>
    </location>
</feature>
<keyword evidence="3" id="KW-1185">Reference proteome</keyword>
<comment type="caution">
    <text evidence="2">The sequence shown here is derived from an EMBL/GenBank/DDBJ whole genome shotgun (WGS) entry which is preliminary data.</text>
</comment>
<evidence type="ECO:0000313" key="2">
    <source>
        <dbReference type="EMBL" id="MBD7963439.1"/>
    </source>
</evidence>
<feature type="compositionally biased region" description="Acidic residues" evidence="1">
    <location>
        <begin position="150"/>
        <end position="162"/>
    </location>
</feature>
<organism evidence="2 3">
    <name type="scientific">Fictibacillus norfolkensis</name>
    <dbReference type="NCBI Taxonomy" id="2762233"/>
    <lineage>
        <taxon>Bacteria</taxon>
        <taxon>Bacillati</taxon>
        <taxon>Bacillota</taxon>
        <taxon>Bacilli</taxon>
        <taxon>Bacillales</taxon>
        <taxon>Fictibacillaceae</taxon>
        <taxon>Fictibacillus</taxon>
    </lineage>
</organism>
<evidence type="ECO:0000256" key="1">
    <source>
        <dbReference type="SAM" id="MobiDB-lite"/>
    </source>
</evidence>
<dbReference type="PROSITE" id="PS51257">
    <property type="entry name" value="PROKAR_LIPOPROTEIN"/>
    <property type="match status" value="1"/>
</dbReference>
<gene>
    <name evidence="2" type="ORF">H9648_05160</name>
</gene>
<feature type="compositionally biased region" description="Basic and acidic residues" evidence="1">
    <location>
        <begin position="128"/>
        <end position="149"/>
    </location>
</feature>
<evidence type="ECO:0000313" key="3">
    <source>
        <dbReference type="Proteomes" id="UP000603641"/>
    </source>
</evidence>